<keyword evidence="1" id="KW-0812">Transmembrane</keyword>
<keyword evidence="1" id="KW-0472">Membrane</keyword>
<evidence type="ECO:0000256" key="1">
    <source>
        <dbReference type="SAM" id="Phobius"/>
    </source>
</evidence>
<keyword evidence="3" id="KW-1185">Reference proteome</keyword>
<dbReference type="Proteomes" id="UP000245921">
    <property type="component" value="Unassembled WGS sequence"/>
</dbReference>
<proteinExistence type="predicted"/>
<evidence type="ECO:0000313" key="3">
    <source>
        <dbReference type="Proteomes" id="UP000245921"/>
    </source>
</evidence>
<reference evidence="2 3" key="1">
    <citation type="submission" date="2018-05" db="EMBL/GenBank/DDBJ databases">
        <title>Genomic Encyclopedia of Type Strains, Phase IV (KMG-IV): sequencing the most valuable type-strain genomes for metagenomic binning, comparative biology and taxonomic classification.</title>
        <authorList>
            <person name="Goeker M."/>
        </authorList>
    </citation>
    <scope>NUCLEOTIDE SEQUENCE [LARGE SCALE GENOMIC DNA]</scope>
    <source>
        <strain evidence="2 3">DSM 24906</strain>
    </source>
</reference>
<gene>
    <name evidence="2" type="ORF">C7380_11711</name>
</gene>
<keyword evidence="1" id="KW-1133">Transmembrane helix</keyword>
<feature type="transmembrane region" description="Helical" evidence="1">
    <location>
        <begin position="6"/>
        <end position="39"/>
    </location>
</feature>
<sequence>MKNYLISIIFSLIIYLQFLIRGWPFIGISILSMIIFYNLNKKKGSIYFTLFSALILINQVIMYILKTSSLLEFIFIIISALIFFVAASDEKKVDILKKYLKENSEDPKKFKYDLCFFGMGEIDNLENMKNLSQAVLAYNKDKIAYNVKLITGEYSRIISKKEIEDYGLIRVKKSQEPYYPKLWEMVWPSPRLRTLHKPYLETFILAIQLKDERITFYEEPKILYKITKELDDKN</sequence>
<comment type="caution">
    <text evidence="2">The sequence shown here is derived from an EMBL/GenBank/DDBJ whole genome shotgun (WGS) entry which is preliminary data.</text>
</comment>
<organism evidence="2 3">
    <name type="scientific">Oceanotoga teriensis</name>
    <dbReference type="NCBI Taxonomy" id="515440"/>
    <lineage>
        <taxon>Bacteria</taxon>
        <taxon>Thermotogati</taxon>
        <taxon>Thermotogota</taxon>
        <taxon>Thermotogae</taxon>
        <taxon>Petrotogales</taxon>
        <taxon>Petrotogaceae</taxon>
        <taxon>Oceanotoga</taxon>
    </lineage>
</organism>
<accession>A0AA45C5D4</accession>
<name>A0AA45C5D4_9BACT</name>
<feature type="transmembrane region" description="Helical" evidence="1">
    <location>
        <begin position="46"/>
        <end position="64"/>
    </location>
</feature>
<feature type="transmembrane region" description="Helical" evidence="1">
    <location>
        <begin position="70"/>
        <end position="88"/>
    </location>
</feature>
<evidence type="ECO:0000313" key="2">
    <source>
        <dbReference type="EMBL" id="PWJ88721.1"/>
    </source>
</evidence>
<dbReference type="AlphaFoldDB" id="A0AA45C5D4"/>
<dbReference type="EMBL" id="QGGI01000017">
    <property type="protein sequence ID" value="PWJ88721.1"/>
    <property type="molecule type" value="Genomic_DNA"/>
</dbReference>
<dbReference type="RefSeq" id="WP_109605720.1">
    <property type="nucleotide sequence ID" value="NZ_QGGI01000017.1"/>
</dbReference>
<protein>
    <submittedName>
        <fullName evidence="2">Uncharacterized protein</fullName>
    </submittedName>
</protein>